<keyword evidence="3" id="KW-0732">Signal</keyword>
<dbReference type="KEGG" id="gbi:PG2T_12650"/>
<evidence type="ECO:0000313" key="5">
    <source>
        <dbReference type="EMBL" id="ANX04937.1"/>
    </source>
</evidence>
<dbReference type="Gene3D" id="2.40.50.100">
    <property type="match status" value="1"/>
</dbReference>
<dbReference type="InterPro" id="IPR006143">
    <property type="entry name" value="RND_pump_MFP"/>
</dbReference>
<dbReference type="GO" id="GO:0016020">
    <property type="term" value="C:membrane"/>
    <property type="evidence" value="ECO:0007669"/>
    <property type="project" value="InterPro"/>
</dbReference>
<dbReference type="PANTHER" id="PTHR30097">
    <property type="entry name" value="CATION EFFLUX SYSTEM PROTEIN CUSB"/>
    <property type="match status" value="1"/>
</dbReference>
<dbReference type="InterPro" id="IPR051909">
    <property type="entry name" value="MFP_Cation_Efflux"/>
</dbReference>
<dbReference type="EMBL" id="CP014671">
    <property type="protein sequence ID" value="ANX04937.1"/>
    <property type="molecule type" value="Genomic_DNA"/>
</dbReference>
<dbReference type="AlphaFoldDB" id="A0A1B1YW41"/>
<protein>
    <recommendedName>
        <fullName evidence="4">CzcB-like C-terminal circularly permuted SH3-like domain-containing protein</fullName>
    </recommendedName>
</protein>
<dbReference type="Gene3D" id="1.10.287.470">
    <property type="entry name" value="Helix hairpin bin"/>
    <property type="match status" value="1"/>
</dbReference>
<feature type="chain" id="PRO_5008533041" description="CzcB-like C-terminal circularly permuted SH3-like domain-containing protein" evidence="3">
    <location>
        <begin position="21"/>
        <end position="347"/>
    </location>
</feature>
<gene>
    <name evidence="5" type="ORF">PG2T_12650</name>
</gene>
<dbReference type="PANTHER" id="PTHR30097:SF4">
    <property type="entry name" value="SLR6042 PROTEIN"/>
    <property type="match status" value="1"/>
</dbReference>
<evidence type="ECO:0000256" key="3">
    <source>
        <dbReference type="SAM" id="SignalP"/>
    </source>
</evidence>
<dbReference type="NCBIfam" id="TIGR01730">
    <property type="entry name" value="RND_mfp"/>
    <property type="match status" value="1"/>
</dbReference>
<dbReference type="GO" id="GO:0022857">
    <property type="term" value="F:transmembrane transporter activity"/>
    <property type="evidence" value="ECO:0007669"/>
    <property type="project" value="InterPro"/>
</dbReference>
<feature type="domain" description="CzcB-like C-terminal circularly permuted SH3-like" evidence="4">
    <location>
        <begin position="283"/>
        <end position="340"/>
    </location>
</feature>
<reference evidence="6" key="1">
    <citation type="submission" date="2016-03" db="EMBL/GenBank/DDBJ databases">
        <title>Complete genome sequence of Solimmundus cernigliae, representing a novel lineage of polycyclic aromatic hydrocarbon degraders within the Gammaproteobacteria.</title>
        <authorList>
            <person name="Singleton D.R."/>
            <person name="Dickey A.N."/>
            <person name="Scholl E.H."/>
            <person name="Wright F.A."/>
            <person name="Aitken M.D."/>
        </authorList>
    </citation>
    <scope>NUCLEOTIDE SEQUENCE [LARGE SCALE GENOMIC DNA]</scope>
    <source>
        <strain evidence="6">TR3.2</strain>
    </source>
</reference>
<sequence length="347" mass="35350">MRPLALALAVLFGLIRPLLAADIAVSPEQAAALGVETQPAAPATVLMAARLPATLVLPGSGARAVVVPFGGVVTRRLAQEGEAVAAGQALVELHSAEYLAAHAAQRDRQARLEQARQQAARDTALLREGIVPARQAQQSQAALAAAQAEFGAGRDLLAATAAVDGQPAVYRLLAPAAGVVHEGELRLGEPVAAGHSAALLLSGDRLWAEAQLPPTLVGRVRAGQAVRLPGGEPAGRVIAVGTVLDPASRAALLRAELPAAGLAAGQTLEIEILDTPPAAARRVPAAALGRDGDQTLVFLAVDGGFRPQPVEVLGRDGEYAVVLGLPADARVVARGVAALKVLARQEP</sequence>
<dbReference type="GO" id="GO:0015679">
    <property type="term" value="P:plasma membrane copper ion transport"/>
    <property type="evidence" value="ECO:0007669"/>
    <property type="project" value="TreeGrafter"/>
</dbReference>
<dbReference type="Pfam" id="PF25975">
    <property type="entry name" value="CzcB_C"/>
    <property type="match status" value="1"/>
</dbReference>
<dbReference type="STRING" id="1810504.PG2T_12650"/>
<dbReference type="GO" id="GO:0030313">
    <property type="term" value="C:cell envelope"/>
    <property type="evidence" value="ECO:0007669"/>
    <property type="project" value="TreeGrafter"/>
</dbReference>
<proteinExistence type="inferred from homology"/>
<evidence type="ECO:0000256" key="2">
    <source>
        <dbReference type="ARBA" id="ARBA00022448"/>
    </source>
</evidence>
<dbReference type="GO" id="GO:0060003">
    <property type="term" value="P:copper ion export"/>
    <property type="evidence" value="ECO:0007669"/>
    <property type="project" value="TreeGrafter"/>
</dbReference>
<evidence type="ECO:0000259" key="4">
    <source>
        <dbReference type="Pfam" id="PF25975"/>
    </source>
</evidence>
<accession>A0A1B1YW41</accession>
<dbReference type="Gene3D" id="2.40.30.170">
    <property type="match status" value="1"/>
</dbReference>
<evidence type="ECO:0000313" key="6">
    <source>
        <dbReference type="Proteomes" id="UP000092952"/>
    </source>
</evidence>
<dbReference type="OrthoDB" id="9806939at2"/>
<dbReference type="InterPro" id="IPR058649">
    <property type="entry name" value="CzcB_C"/>
</dbReference>
<keyword evidence="2" id="KW-0813">Transport</keyword>
<organism evidence="5 6">
    <name type="scientific">Immundisolibacter cernigliae</name>
    <dbReference type="NCBI Taxonomy" id="1810504"/>
    <lineage>
        <taxon>Bacteria</taxon>
        <taxon>Pseudomonadati</taxon>
        <taxon>Pseudomonadota</taxon>
        <taxon>Gammaproteobacteria</taxon>
        <taxon>Immundisolibacterales</taxon>
        <taxon>Immundisolibacteraceae</taxon>
        <taxon>Immundisolibacter</taxon>
    </lineage>
</organism>
<dbReference type="SUPFAM" id="SSF111369">
    <property type="entry name" value="HlyD-like secretion proteins"/>
    <property type="match status" value="1"/>
</dbReference>
<dbReference type="RefSeq" id="WP_068806137.1">
    <property type="nucleotide sequence ID" value="NZ_CP014671.1"/>
</dbReference>
<feature type="signal peptide" evidence="3">
    <location>
        <begin position="1"/>
        <end position="20"/>
    </location>
</feature>
<comment type="similarity">
    <text evidence="1">Belongs to the membrane fusion protein (MFP) (TC 8.A.1) family.</text>
</comment>
<dbReference type="Proteomes" id="UP000092952">
    <property type="component" value="Chromosome"/>
</dbReference>
<keyword evidence="6" id="KW-1185">Reference proteome</keyword>
<dbReference type="InParanoid" id="A0A1B1YW41"/>
<evidence type="ECO:0000256" key="1">
    <source>
        <dbReference type="ARBA" id="ARBA00009477"/>
    </source>
</evidence>
<name>A0A1B1YW41_9GAMM</name>
<dbReference type="Gene3D" id="2.40.420.20">
    <property type="match status" value="1"/>
</dbReference>